<dbReference type="InterPro" id="IPR002694">
    <property type="entry name" value="Znf_CHC2"/>
</dbReference>
<sequence>MTSDEIRQEYSMRDILTRCGLPQPNRAGFIQCPFHKGDREASMKIYDRDYNCFGCGANGDIFSFIEQFYGIGFKDAFLMLGGTYEKKSSYASKLAIYRAKKAQEMKRKTAQREQSRRKLNNALITIYRSYMERSEPLSEVWCDCYNALQYQLYVGGYLEK</sequence>
<evidence type="ECO:0000256" key="3">
    <source>
        <dbReference type="ARBA" id="ARBA00022833"/>
    </source>
</evidence>
<proteinExistence type="predicted"/>
<accession>A0ABT2S7W1</accession>
<gene>
    <name evidence="5" type="ORF">OCV65_10615</name>
</gene>
<keyword evidence="2" id="KW-0863">Zinc-finger</keyword>
<dbReference type="RefSeq" id="WP_262582025.1">
    <property type="nucleotide sequence ID" value="NZ_JAOQJV010000016.1"/>
</dbReference>
<keyword evidence="3" id="KW-0862">Zinc</keyword>
<dbReference type="EMBL" id="JAOQJV010000016">
    <property type="protein sequence ID" value="MCU6700680.1"/>
    <property type="molecule type" value="Genomic_DNA"/>
</dbReference>
<dbReference type="SMART" id="SM00400">
    <property type="entry name" value="ZnF_CHCC"/>
    <property type="match status" value="1"/>
</dbReference>
<evidence type="ECO:0000256" key="2">
    <source>
        <dbReference type="ARBA" id="ARBA00022771"/>
    </source>
</evidence>
<dbReference type="Pfam" id="PF01807">
    <property type="entry name" value="Zn_ribbon_DnaG"/>
    <property type="match status" value="1"/>
</dbReference>
<evidence type="ECO:0000313" key="5">
    <source>
        <dbReference type="EMBL" id="MCU6700680.1"/>
    </source>
</evidence>
<organism evidence="5 6">
    <name type="scientific">Dorea ammoniilytica</name>
    <dbReference type="NCBI Taxonomy" id="2981788"/>
    <lineage>
        <taxon>Bacteria</taxon>
        <taxon>Bacillati</taxon>
        <taxon>Bacillota</taxon>
        <taxon>Clostridia</taxon>
        <taxon>Lachnospirales</taxon>
        <taxon>Lachnospiraceae</taxon>
        <taxon>Dorea</taxon>
    </lineage>
</organism>
<protein>
    <submittedName>
        <fullName evidence="5">CHC2 zinc finger domain-containing protein</fullName>
    </submittedName>
</protein>
<reference evidence="5 6" key="1">
    <citation type="journal article" date="2021" name="ISME Commun">
        <title>Automated analysis of genomic sequences facilitates high-throughput and comprehensive description of bacteria.</title>
        <authorList>
            <person name="Hitch T.C.A."/>
        </authorList>
    </citation>
    <scope>NUCLEOTIDE SEQUENCE [LARGE SCALE GENOMIC DNA]</scope>
    <source>
        <strain evidence="5 6">Sanger_02</strain>
    </source>
</reference>
<dbReference type="Gene3D" id="3.90.580.10">
    <property type="entry name" value="Zinc finger, CHC2-type domain"/>
    <property type="match status" value="1"/>
</dbReference>
<dbReference type="SUPFAM" id="SSF57783">
    <property type="entry name" value="Zinc beta-ribbon"/>
    <property type="match status" value="1"/>
</dbReference>
<keyword evidence="1" id="KW-0479">Metal-binding</keyword>
<dbReference type="PANTHER" id="PTHR30313:SF2">
    <property type="entry name" value="DNA PRIMASE"/>
    <property type="match status" value="1"/>
</dbReference>
<dbReference type="Proteomes" id="UP001207605">
    <property type="component" value="Unassembled WGS sequence"/>
</dbReference>
<dbReference type="PANTHER" id="PTHR30313">
    <property type="entry name" value="DNA PRIMASE"/>
    <property type="match status" value="1"/>
</dbReference>
<comment type="caution">
    <text evidence="5">The sequence shown here is derived from an EMBL/GenBank/DDBJ whole genome shotgun (WGS) entry which is preliminary data.</text>
</comment>
<evidence type="ECO:0000256" key="1">
    <source>
        <dbReference type="ARBA" id="ARBA00022723"/>
    </source>
</evidence>
<dbReference type="InterPro" id="IPR036977">
    <property type="entry name" value="DNA_primase_Znf_CHC2"/>
</dbReference>
<evidence type="ECO:0000259" key="4">
    <source>
        <dbReference type="SMART" id="SM00400"/>
    </source>
</evidence>
<dbReference type="InterPro" id="IPR050219">
    <property type="entry name" value="DnaG_primase"/>
</dbReference>
<feature type="domain" description="Zinc finger CHC2-type" evidence="4">
    <location>
        <begin position="32"/>
        <end position="81"/>
    </location>
</feature>
<name>A0ABT2S7W1_9FIRM</name>
<evidence type="ECO:0000313" key="6">
    <source>
        <dbReference type="Proteomes" id="UP001207605"/>
    </source>
</evidence>
<keyword evidence="6" id="KW-1185">Reference proteome</keyword>